<name>A0ABU1ZV09_9BURK</name>
<evidence type="ECO:0000313" key="1">
    <source>
        <dbReference type="EMBL" id="MDR7308816.1"/>
    </source>
</evidence>
<proteinExistence type="predicted"/>
<accession>A0ABU1ZV09</accession>
<organism evidence="1 2">
    <name type="scientific">Rhodoferax saidenbachensis</name>
    <dbReference type="NCBI Taxonomy" id="1484693"/>
    <lineage>
        <taxon>Bacteria</taxon>
        <taxon>Pseudomonadati</taxon>
        <taxon>Pseudomonadota</taxon>
        <taxon>Betaproteobacteria</taxon>
        <taxon>Burkholderiales</taxon>
        <taxon>Comamonadaceae</taxon>
        <taxon>Rhodoferax</taxon>
    </lineage>
</organism>
<reference evidence="1 2" key="1">
    <citation type="submission" date="2023-07" db="EMBL/GenBank/DDBJ databases">
        <title>Sorghum-associated microbial communities from plants grown in Nebraska, USA.</title>
        <authorList>
            <person name="Schachtman D."/>
        </authorList>
    </citation>
    <scope>NUCLEOTIDE SEQUENCE [LARGE SCALE GENOMIC DNA]</scope>
    <source>
        <strain evidence="1 2">BE308</strain>
    </source>
</reference>
<comment type="caution">
    <text evidence="1">The sequence shown here is derived from an EMBL/GenBank/DDBJ whole genome shotgun (WGS) entry which is preliminary data.</text>
</comment>
<gene>
    <name evidence="1" type="ORF">J2X15_004138</name>
</gene>
<sequence>MGTLHQKNLNIHTCQLNEKRFSMGFVTEKISPQDVEKYNLLEVNKSLHTSDLSNWTIDRERDIYLRYISYDWQNPSCSEYSFYWKGNLLRIDLNTLSYKGEQGGPMRQTWEVISLSRDGHFWLPQDIESLRVNITSDLKEALLARGGAEIQGHYTSYIPTFTF</sequence>
<dbReference type="EMBL" id="JAVDXO010000014">
    <property type="protein sequence ID" value="MDR7308816.1"/>
    <property type="molecule type" value="Genomic_DNA"/>
</dbReference>
<evidence type="ECO:0000313" key="2">
    <source>
        <dbReference type="Proteomes" id="UP001268089"/>
    </source>
</evidence>
<keyword evidence="2" id="KW-1185">Reference proteome</keyword>
<dbReference type="Proteomes" id="UP001268089">
    <property type="component" value="Unassembled WGS sequence"/>
</dbReference>
<protein>
    <submittedName>
        <fullName evidence="1">Uncharacterized protein</fullName>
    </submittedName>
</protein>